<accession>A0AAD4Q7R7</accession>
<dbReference type="AlphaFoldDB" id="A0AAD4Q7R7"/>
<dbReference type="SUPFAM" id="SSF49785">
    <property type="entry name" value="Galactose-binding domain-like"/>
    <property type="match status" value="1"/>
</dbReference>
<dbReference type="InterPro" id="IPR052456">
    <property type="entry name" value="CTLH_complex_component"/>
</dbReference>
<gene>
    <name evidence="4" type="ORF">EDB92DRAFT_1905817</name>
</gene>
<evidence type="ECO:0000313" key="4">
    <source>
        <dbReference type="EMBL" id="KAH8979134.1"/>
    </source>
</evidence>
<dbReference type="SUPFAM" id="SSF50965">
    <property type="entry name" value="Galactose oxidase, central domain"/>
    <property type="match status" value="1"/>
</dbReference>
<evidence type="ECO:0000256" key="2">
    <source>
        <dbReference type="ARBA" id="ARBA00022737"/>
    </source>
</evidence>
<dbReference type="GO" id="GO:0005737">
    <property type="term" value="C:cytoplasm"/>
    <property type="evidence" value="ECO:0007669"/>
    <property type="project" value="TreeGrafter"/>
</dbReference>
<dbReference type="PANTHER" id="PTHR15526">
    <property type="entry name" value="MUSKELIN"/>
    <property type="match status" value="1"/>
</dbReference>
<comment type="caution">
    <text evidence="4">The sequence shown here is derived from an EMBL/GenBank/DDBJ whole genome shotgun (WGS) entry which is preliminary data.</text>
</comment>
<organism evidence="4 5">
    <name type="scientific">Lactarius akahatsu</name>
    <dbReference type="NCBI Taxonomy" id="416441"/>
    <lineage>
        <taxon>Eukaryota</taxon>
        <taxon>Fungi</taxon>
        <taxon>Dikarya</taxon>
        <taxon>Basidiomycota</taxon>
        <taxon>Agaricomycotina</taxon>
        <taxon>Agaricomycetes</taxon>
        <taxon>Russulales</taxon>
        <taxon>Russulaceae</taxon>
        <taxon>Lactarius</taxon>
    </lineage>
</organism>
<dbReference type="Gene3D" id="2.60.120.260">
    <property type="entry name" value="Galactose-binding domain-like"/>
    <property type="match status" value="1"/>
</dbReference>
<dbReference type="Proteomes" id="UP001201163">
    <property type="component" value="Unassembled WGS sequence"/>
</dbReference>
<keyword evidence="5" id="KW-1185">Reference proteome</keyword>
<dbReference type="InterPro" id="IPR008979">
    <property type="entry name" value="Galactose-bd-like_sf"/>
</dbReference>
<keyword evidence="1" id="KW-0880">Kelch repeat</keyword>
<dbReference type="InterPro" id="IPR011043">
    <property type="entry name" value="Gal_Oxase/kelch_b-propeller"/>
</dbReference>
<feature type="domain" description="Muskelin N-terminal" evidence="3">
    <location>
        <begin position="12"/>
        <end position="207"/>
    </location>
</feature>
<dbReference type="InterPro" id="IPR006652">
    <property type="entry name" value="Kelch_1"/>
</dbReference>
<dbReference type="Pfam" id="PF06588">
    <property type="entry name" value="Muskelin_N"/>
    <property type="match status" value="1"/>
</dbReference>
<dbReference type="PROSITE" id="PS51257">
    <property type="entry name" value="PROKAR_LIPOPROTEIN"/>
    <property type="match status" value="1"/>
</dbReference>
<dbReference type="Pfam" id="PF01344">
    <property type="entry name" value="Kelch_1"/>
    <property type="match status" value="1"/>
</dbReference>
<dbReference type="InterPro" id="IPR015915">
    <property type="entry name" value="Kelch-typ_b-propeller"/>
</dbReference>
<dbReference type="EMBL" id="JAKELL010000184">
    <property type="protein sequence ID" value="KAH8979134.1"/>
    <property type="molecule type" value="Genomic_DNA"/>
</dbReference>
<name>A0AAD4Q7R7_9AGAM</name>
<sequence>MGSKSHITSPAQLSYTIAGCSEHSNRFVAENIMVDLPTDPNSRWSGLHENPSIKQWILLRLDTLSVIDSITFGKHYKQHPCNMKEFKICVGLTKDRMAEVLSATLKDDSVPETFALRHVNRAGVPFPSRYLKIVPISAYSHSFHISIWFVSIAGFDEESHVKEVQQQHEEYTEATALRHILKHLRSRRLMVPFKALTASAGVQLEHPLVTRLYDSIVSDGDWAEAERVLQLTADAGLFDAFAHEAPAHATWMRLCGPSADGDTPRQRGGHAMCIDEDAGRIYLYGGWDGERSLDDLWVYVIADGRWHVVPQDEGAVWPGRRSCHKMAFDAKTGCIYMLGSLGVSDDELRENDAMRTRGPAAAEPRAPAERADFYVYRTRGDDAGTWELLSADTEASGGPPWIIDHQMVVDSTGGRLYVCGGRVNDWSPSEATKFSGLYIYDAAKRVWSQLPYKSPSSSSHPLTRRFGHSMVFEPNENALYIFGGMEDGEHYLSDVQKYDLDTNTATELFSNFSTTGGPEKMFAQRAVIDPTLKEIYVFCGLKRTRTTPLPRLDGEHWVFRYSSRPVNWTRTLLPPSRADGAPPARYAHQVVYDGRTRIAYLHGGNAGRLLENGALGDNVHGNDALAEQRLSDFWSMSLSRPGREEIVRRGTFLIRCQQYAFLLRRDSVVVLLLCAQVPRGLHDAPRRTGPSIPSDRGR</sequence>
<keyword evidence="2" id="KW-0677">Repeat</keyword>
<reference evidence="4" key="1">
    <citation type="submission" date="2022-01" db="EMBL/GenBank/DDBJ databases">
        <title>Comparative genomics reveals a dynamic genome evolution in the ectomycorrhizal milk-cap (Lactarius) mushrooms.</title>
        <authorList>
            <consortium name="DOE Joint Genome Institute"/>
            <person name="Lebreton A."/>
            <person name="Tang N."/>
            <person name="Kuo A."/>
            <person name="LaButti K."/>
            <person name="Drula E."/>
            <person name="Barry K."/>
            <person name="Clum A."/>
            <person name="Lipzen A."/>
            <person name="Mousain D."/>
            <person name="Ng V."/>
            <person name="Wang R."/>
            <person name="Wang X."/>
            <person name="Dai Y."/>
            <person name="Henrissat B."/>
            <person name="Grigoriev I.V."/>
            <person name="Guerin-Laguette A."/>
            <person name="Yu F."/>
            <person name="Martin F.M."/>
        </authorList>
    </citation>
    <scope>NUCLEOTIDE SEQUENCE</scope>
    <source>
        <strain evidence="4">QP</strain>
    </source>
</reference>
<protein>
    <submittedName>
        <fullName evidence="4">Muskelin N-terminus-domain-containing protein</fullName>
    </submittedName>
</protein>
<dbReference type="Gene3D" id="2.120.10.80">
    <property type="entry name" value="Kelch-type beta propeller"/>
    <property type="match status" value="2"/>
</dbReference>
<evidence type="ECO:0000313" key="5">
    <source>
        <dbReference type="Proteomes" id="UP001201163"/>
    </source>
</evidence>
<dbReference type="PANTHER" id="PTHR15526:SF5">
    <property type="entry name" value="MUSKELIN"/>
    <property type="match status" value="1"/>
</dbReference>
<dbReference type="InterPro" id="IPR010565">
    <property type="entry name" value="Muskelin_N"/>
</dbReference>
<evidence type="ECO:0000256" key="1">
    <source>
        <dbReference type="ARBA" id="ARBA00022441"/>
    </source>
</evidence>
<evidence type="ECO:0000259" key="3">
    <source>
        <dbReference type="Pfam" id="PF06588"/>
    </source>
</evidence>
<proteinExistence type="predicted"/>
<dbReference type="Pfam" id="PF24681">
    <property type="entry name" value="Kelch_KLHDC2_KLHL20_DRC7"/>
    <property type="match status" value="1"/>
</dbReference>